<proteinExistence type="predicted"/>
<sequence>MKTLRFLLLTSGMLIYHEASGQLSADQMVIGSAGKGEVVSSSISASWTAGETAIQTQASGTLTLTEGFHQTNVDDLSIETNAPDIDLKLYPNPTHDKVYLGVNATEAQKINYDLFTSLGQKVNLPESSMSVDGYTEKTLDFGHLNKGTYLLRVTSDKGVQLSTIRIIKN</sequence>
<keyword evidence="4" id="KW-1185">Reference proteome</keyword>
<dbReference type="NCBIfam" id="TIGR04183">
    <property type="entry name" value="Por_Secre_tail"/>
    <property type="match status" value="1"/>
</dbReference>
<dbReference type="InterPro" id="IPR026444">
    <property type="entry name" value="Secre_tail"/>
</dbReference>
<organism evidence="3 4">
    <name type="scientific">Brumimicrobium salinarum</name>
    <dbReference type="NCBI Taxonomy" id="2058658"/>
    <lineage>
        <taxon>Bacteria</taxon>
        <taxon>Pseudomonadati</taxon>
        <taxon>Bacteroidota</taxon>
        <taxon>Flavobacteriia</taxon>
        <taxon>Flavobacteriales</taxon>
        <taxon>Crocinitomicaceae</taxon>
        <taxon>Brumimicrobium</taxon>
    </lineage>
</organism>
<evidence type="ECO:0000256" key="1">
    <source>
        <dbReference type="ARBA" id="ARBA00022729"/>
    </source>
</evidence>
<gene>
    <name evidence="3" type="ORF">CW751_05525</name>
</gene>
<evidence type="ECO:0000313" key="3">
    <source>
        <dbReference type="EMBL" id="PKR81280.1"/>
    </source>
</evidence>
<name>A0A2I0R4G1_9FLAO</name>
<keyword evidence="1" id="KW-0732">Signal</keyword>
<accession>A0A2I0R4G1</accession>
<dbReference type="AlphaFoldDB" id="A0A2I0R4G1"/>
<dbReference type="Proteomes" id="UP000236654">
    <property type="component" value="Unassembled WGS sequence"/>
</dbReference>
<feature type="domain" description="Secretion system C-terminal sorting" evidence="2">
    <location>
        <begin position="89"/>
        <end position="162"/>
    </location>
</feature>
<reference evidence="3 4" key="1">
    <citation type="submission" date="2017-12" db="EMBL/GenBank/DDBJ databases">
        <title>The draft genome sequence of Brumimicrobium saltpan LHR20.</title>
        <authorList>
            <person name="Do Z.-J."/>
            <person name="Luo H.-R."/>
        </authorList>
    </citation>
    <scope>NUCLEOTIDE SEQUENCE [LARGE SCALE GENOMIC DNA]</scope>
    <source>
        <strain evidence="3 4">LHR20</strain>
    </source>
</reference>
<dbReference type="EMBL" id="PJNI01000004">
    <property type="protein sequence ID" value="PKR81280.1"/>
    <property type="molecule type" value="Genomic_DNA"/>
</dbReference>
<dbReference type="RefSeq" id="WP_101334006.1">
    <property type="nucleotide sequence ID" value="NZ_PJNI01000004.1"/>
</dbReference>
<comment type="caution">
    <text evidence="3">The sequence shown here is derived from an EMBL/GenBank/DDBJ whole genome shotgun (WGS) entry which is preliminary data.</text>
</comment>
<evidence type="ECO:0000259" key="2">
    <source>
        <dbReference type="Pfam" id="PF18962"/>
    </source>
</evidence>
<protein>
    <recommendedName>
        <fullName evidence="2">Secretion system C-terminal sorting domain-containing protein</fullName>
    </recommendedName>
</protein>
<evidence type="ECO:0000313" key="4">
    <source>
        <dbReference type="Proteomes" id="UP000236654"/>
    </source>
</evidence>
<dbReference type="Pfam" id="PF18962">
    <property type="entry name" value="Por_Secre_tail"/>
    <property type="match status" value="1"/>
</dbReference>
<dbReference type="OrthoDB" id="1352409at2"/>